<protein>
    <submittedName>
        <fullName evidence="2">TfoX/Sxy family protein</fullName>
    </submittedName>
</protein>
<evidence type="ECO:0000313" key="3">
    <source>
        <dbReference type="Proteomes" id="UP001220530"/>
    </source>
</evidence>
<evidence type="ECO:0000259" key="1">
    <source>
        <dbReference type="Pfam" id="PF04993"/>
    </source>
</evidence>
<organism evidence="2 3">
    <name type="scientific">Devosia algicola</name>
    <dbReference type="NCBI Taxonomy" id="3026418"/>
    <lineage>
        <taxon>Bacteria</taxon>
        <taxon>Pseudomonadati</taxon>
        <taxon>Pseudomonadota</taxon>
        <taxon>Alphaproteobacteria</taxon>
        <taxon>Hyphomicrobiales</taxon>
        <taxon>Devosiaceae</taxon>
        <taxon>Devosia</taxon>
    </lineage>
</organism>
<gene>
    <name evidence="2" type="ORF">PSQ19_06640</name>
</gene>
<reference evidence="2 3" key="1">
    <citation type="submission" date="2023-02" db="EMBL/GenBank/DDBJ databases">
        <title>Devosia algicola sp. nov., isolated from the phycosphere of marine algae.</title>
        <authorList>
            <person name="Kim J.M."/>
            <person name="Lee J.K."/>
            <person name="Choi B.J."/>
            <person name="Bayburt H."/>
            <person name="Jeon C.O."/>
        </authorList>
    </citation>
    <scope>NUCLEOTIDE SEQUENCE [LARGE SCALE GENOMIC DNA]</scope>
    <source>
        <strain evidence="2 3">G20-9</strain>
    </source>
</reference>
<keyword evidence="3" id="KW-1185">Reference proteome</keyword>
<dbReference type="EMBL" id="CP118246">
    <property type="protein sequence ID" value="WDR03727.1"/>
    <property type="molecule type" value="Genomic_DNA"/>
</dbReference>
<sequence>MTLTQEVAARIRDRIALDPRITERKMFGGIGFMLNGNMVVGATSKGALMVRLGKNNDDAARALPGADLVDFASKRMGGFLIVPSEAIEEVDRLTAWIDLAMAFTSTLPPK</sequence>
<dbReference type="Proteomes" id="UP001220530">
    <property type="component" value="Chromosome"/>
</dbReference>
<dbReference type="Pfam" id="PF04993">
    <property type="entry name" value="TfoX_N"/>
    <property type="match status" value="1"/>
</dbReference>
<feature type="domain" description="TfoX N-terminal" evidence="1">
    <location>
        <begin position="20"/>
        <end position="103"/>
    </location>
</feature>
<dbReference type="Gene3D" id="3.30.1460.30">
    <property type="entry name" value="YgaC/TfoX-N like chaperone"/>
    <property type="match status" value="1"/>
</dbReference>
<name>A0ABY7YRB7_9HYPH</name>
<dbReference type="InterPro" id="IPR007076">
    <property type="entry name" value="TfoX_N"/>
</dbReference>
<dbReference type="SUPFAM" id="SSF159894">
    <property type="entry name" value="YgaC/TfoX-N like"/>
    <property type="match status" value="1"/>
</dbReference>
<accession>A0ABY7YRB7</accession>
<evidence type="ECO:0000313" key="2">
    <source>
        <dbReference type="EMBL" id="WDR03727.1"/>
    </source>
</evidence>
<dbReference type="RefSeq" id="WP_282220116.1">
    <property type="nucleotide sequence ID" value="NZ_CP118246.1"/>
</dbReference>
<proteinExistence type="predicted"/>